<feature type="coiled-coil region" evidence="19">
    <location>
        <begin position="2520"/>
        <end position="2567"/>
    </location>
</feature>
<dbReference type="EMBL" id="QEAP01000083">
    <property type="protein sequence ID" value="TPX75368.1"/>
    <property type="molecule type" value="Genomic_DNA"/>
</dbReference>
<keyword evidence="6" id="KW-0723">Serine/threonine-protein kinase</keyword>
<keyword evidence="9" id="KW-0227">DNA damage</keyword>
<dbReference type="PROSITE" id="PS51189">
    <property type="entry name" value="FAT"/>
    <property type="match status" value="1"/>
</dbReference>
<dbReference type="GO" id="GO:0005634">
    <property type="term" value="C:nucleus"/>
    <property type="evidence" value="ECO:0007669"/>
    <property type="project" value="UniProtKB-SubCell"/>
</dbReference>
<name>A0A507FJ01_9FUNG</name>
<comment type="catalytic activity">
    <reaction evidence="18">
        <text>L-seryl-[protein] + ATP = O-phospho-L-seryl-[protein] + ADP + H(+)</text>
        <dbReference type="Rhea" id="RHEA:17989"/>
        <dbReference type="Rhea" id="RHEA-COMP:9863"/>
        <dbReference type="Rhea" id="RHEA-COMP:11604"/>
        <dbReference type="ChEBI" id="CHEBI:15378"/>
        <dbReference type="ChEBI" id="CHEBI:29999"/>
        <dbReference type="ChEBI" id="CHEBI:30616"/>
        <dbReference type="ChEBI" id="CHEBI:83421"/>
        <dbReference type="ChEBI" id="CHEBI:456216"/>
        <dbReference type="EC" id="2.7.11.1"/>
    </reaction>
</comment>
<evidence type="ECO:0000259" key="22">
    <source>
        <dbReference type="PROSITE" id="PS50290"/>
    </source>
</evidence>
<comment type="subcellular location">
    <subcellularLocation>
        <location evidence="1">Nucleus</location>
    </subcellularLocation>
</comment>
<dbReference type="EC" id="2.7.11.1" evidence="3"/>
<gene>
    <name evidence="25" type="ORF">CcCBS67573_g03370</name>
</gene>
<dbReference type="InterPro" id="IPR044107">
    <property type="entry name" value="PIKKc_ATM"/>
</dbReference>
<dbReference type="Gene3D" id="1.10.1070.11">
    <property type="entry name" value="Phosphatidylinositol 3-/4-kinase, catalytic domain"/>
    <property type="match status" value="1"/>
</dbReference>
<dbReference type="SMART" id="SM00146">
    <property type="entry name" value="PI3Kc"/>
    <property type="match status" value="1"/>
</dbReference>
<reference evidence="25 26" key="1">
    <citation type="journal article" date="2019" name="Sci. Rep.">
        <title>Comparative genomics of chytrid fungi reveal insights into the obligate biotrophic and pathogenic lifestyle of Synchytrium endobioticum.</title>
        <authorList>
            <person name="van de Vossenberg B.T.L.H."/>
            <person name="Warris S."/>
            <person name="Nguyen H.D.T."/>
            <person name="van Gent-Pelzer M.P.E."/>
            <person name="Joly D.L."/>
            <person name="van de Geest H.C."/>
            <person name="Bonants P.J.M."/>
            <person name="Smith D.S."/>
            <person name="Levesque C.A."/>
            <person name="van der Lee T.A.J."/>
        </authorList>
    </citation>
    <scope>NUCLEOTIDE SEQUENCE [LARGE SCALE GENOMIC DNA]</scope>
    <source>
        <strain evidence="25 26">CBS 675.73</strain>
    </source>
</reference>
<evidence type="ECO:0000256" key="5">
    <source>
        <dbReference type="ARBA" id="ARBA00020288"/>
    </source>
</evidence>
<comment type="caution">
    <text evidence="25">The sequence shown here is derived from an EMBL/GenBank/DDBJ whole genome shotgun (WGS) entry which is preliminary data.</text>
</comment>
<feature type="domain" description="FATC" evidence="24">
    <location>
        <begin position="3084"/>
        <end position="3116"/>
    </location>
</feature>
<evidence type="ECO:0000256" key="6">
    <source>
        <dbReference type="ARBA" id="ARBA00022527"/>
    </source>
</evidence>
<dbReference type="GO" id="GO:0004674">
    <property type="term" value="F:protein serine/threonine kinase activity"/>
    <property type="evidence" value="ECO:0007669"/>
    <property type="project" value="UniProtKB-KW"/>
</dbReference>
<keyword evidence="10" id="KW-0418">Kinase</keyword>
<evidence type="ECO:0000256" key="1">
    <source>
        <dbReference type="ARBA" id="ARBA00004123"/>
    </source>
</evidence>
<dbReference type="PROSITE" id="PS50290">
    <property type="entry name" value="PI3_4_KINASE_3"/>
    <property type="match status" value="1"/>
</dbReference>
<evidence type="ECO:0000259" key="23">
    <source>
        <dbReference type="PROSITE" id="PS51189"/>
    </source>
</evidence>
<feature type="transmembrane region" description="Helical" evidence="21">
    <location>
        <begin position="12"/>
        <end position="35"/>
    </location>
</feature>
<evidence type="ECO:0000256" key="8">
    <source>
        <dbReference type="ARBA" id="ARBA00022741"/>
    </source>
</evidence>
<evidence type="ECO:0000256" key="7">
    <source>
        <dbReference type="ARBA" id="ARBA00022679"/>
    </source>
</evidence>
<dbReference type="InterPro" id="IPR038980">
    <property type="entry name" value="ATM_plant"/>
</dbReference>
<evidence type="ECO:0000256" key="2">
    <source>
        <dbReference type="ARBA" id="ARBA00010769"/>
    </source>
</evidence>
<keyword evidence="7" id="KW-0808">Transferase</keyword>
<keyword evidence="8" id="KW-0547">Nucleotide-binding</keyword>
<sequence>MMAAVPVDWADLIYTAGGVLVVVLVVVVVVAFCSMCSAAMDALVTDAQAVGVALVALRSVLMIAESETDQRPACLVVEDVEMDGLVRLQMAVSRLGEKDKDKDKMREIEAVLDEMEGRERDYEQQQSTTHDQAQPVSRTLFNDQFQAQPHALSSAEILSLPASAKRIFSTLAIHANTDRETYAAKLGASKPSSATVLAAAASRVEAGAKIALRALGLLQRLHSSALDTSFKMLVDNALEALWTKEGFLCKPCLPHLKIIRTILDCKRYRDHLTRSQWKLLWALVHHNLFIDSDQESPTTQTLASTDRLEIARILFHVLTLFPKDVFQQALPTFSAITECLQSWPNELYCHPPLIASISHILHIAFPSNASKMASPLHLLVRALLPVWDRSITRDAFFRAQSHRPSLFHILRLWLHLHDLSYYASVQPNCNDMVGAERVSKSFKSASQNPSPSLFSASSAETSTLNSPFNFSSISKDNESSAGPLSEKRTSNLDESKQSACILYPDPLYSLQQHTQTIYTLLLKELTAKRFTVAPILSVSVFMRRVFFRDGQIDSDGEHNLSGYQSGGPAVDEDEDSIASFGFVDLLGRVLKGLVFLEGCAVRKTNTEHGASNAGNTAGSISVNRKHGADAKRRKLETGVSDQNDGKSHVCDGLVNLLLGTGYGGVDKGLPSGTGIAGNAGNSPLVGGRRAVVLQSFCVLFEALACDASRSNIQFARGESAFEDVFNVLSGLLLSDPENVWVYLALGALVRYAAAVAPSSSSPEESQNTKGLDWTKIGTICLQKLEKSKQCEGSVFLLTCLAGLADLSAQSSEFKSVAHVSTQVLLGRNSARPLNPSHSVSEKQAVVVQLASYPSYLQLMTRKNVVAQLSSRESCQIVAAMLDAAIKPSQRTTREPVLLSKCILMLSFGQPGNVSSRFTTSHGEFGFWPAGITPTERALEEWRFSELKNMAGVLVLERYDWILPPPQALSRHDRSNQIKLSKQHNDPSWLLAKLSDTIAKFSESDATPVLDQLYFLSVCKKILNGIASLFPEYIPVMQTGVLIPFLRTMTRLYSNFNSVLLDENLGLLTLRLLTEGALLDRGGDPAVSNALFGDDLAKGVFSRFWGLLKRRLDDLKSQWLAVVDEIARNVGTKEKGMLPVGNLMYFAPFQGIENALLSAGTGSEIWQKAESLHSQIELLCGVISELWGFLNNDGGSGNDAMRMDVSMILSDNVNMAMAMINLTGTCFSDDELRQVLDALVSLLSNSLNSEKDPWSWLCIIRALRMISNSILKLSNPSRLAVLVQMLAFFASEIQKTQVPWQLAVEFSSLMKECLFMDPASSFMLSDPETTFFSSSKGAALLPIPFMINCSHHWSLEVRMFTAIRMKDLVHDNRFKSQIITDVTTKAATGSNSNTAIYLSHCVSNALDNNELLYLFMTHASPNALRLMASLCSYGRVNYTVFVTQCLQMLGQSIAANSPNFQEALRLVNRLPLSAGALTTRDYFGICVGYFAAEFVKNDDYASMDQLSDFLHQERKCLSENCLDVVVPVLFSMANPGNAVSWISNELGGIDEFKSLVRARIPQIVLHIVHHFDASAQCLYQFNSDAPMKLFYRAVFADGNTESANHNNRISSNLALDVLDTMKTLFNMRSLSSLLSHWNMFELLTAVNERIADLCVAPERDRISKNGFAFLLMLGLNSLSSPLLLQMALSMTLKFLAFTPQLCCQLVEAILAAVEISEQSLAAAVSKVVYAVARLAESEALNNRDGTKHFMRLLETMLSSMGKFVDVQVLSLVFVDVRNPLFGALVKSYGRLLETSSDLSRILEEAIDYAIPGTEIAIVRFIRNYLENGKQLRNEGIALHFLNNIIASPDASSTDVRILATQCLAMLSSSNATSARKRESPMAEIMSLLVSCVEGLDPKLVKAVTTAILQILKLDGKTFVDAVPAKSTTAKSLGFFLDHIKMIESPKPIVVSSTFNLALWNNFSVSSVCKNLVLSFETGSAFYALYHIFDTAPNLALKTFPLLVHNIVLNEQSKKCVSFRNSLSAGLTCFFDNLASQSVPAIIVVVQMLIYLRLQLVEESGTFDGNFWADIDYGKACMAALKIKNLTAALLFHEIWSSAGKVVRGDRNPLLDIYQSLDQDGFDGVMSSIDLTSANVILTYNQHKEFTKALQFQNSRIMASSLLAPIEVIQSGTKEPAKESGLAVPLAQLGCYHGVLNTIDELPETSDLRHESLWRCGKWDTELVPAALGSSGLNTFIFHASKALSTNDQQSCLSFVRDGMLTVAGSVDLMDVSNLASTQRRLLSVIKLHELQGVALLPSPPERIDLTRLFESWENRLDTLSQKIQFTDLEPVISCRIMSLTSLLNQSLRQKRPTGNDIHQFLQKTLISYSKRARKAMNLQFSTIGLAVVKQLDSVVARPHSMSTEFEECKVFFSQGNEAMAIRKLKATIGAFEEKTERALIAKLYCKLAKWSDLRRSENPQSIFTYFELSSQHATSAFSQKKLDTLEMSKLSSCFYHFASFADKTYSQMAVDESHEAMKSLVEERQLELDSLNARMKAKSDDPGLKSSIRRLNNQIRFDRNELSRYGKETEKYLLQSIENYFLCLQMGDKWDISVFRLCALWFSNGSSSKVSALVAKHLASLSDRNRKFLPLIYQLSARMTTANDDFQSTLKELLSSMVISHPHHTIYQLIALKNGADSNPANTKTLNTAATELLLRLKGVATPQLRSIIDAADHLSDAYIELAMITPPSVKKSKSAPTVPIDRRLKLAKISNLPIPVVTADLPVSHSCDYKDLPTIDEFKKEYTLVGGINAPKVLVCTGSNGRLYKQLVKGGSDDLRQDATLSNVFSIMNILLKKNFETRQRGLSIGTYKVVPLGQRAGVIEWVDNTFPFGEYLTSAHARYHKTDLSSMDARKKMMQEHEREDSTPQSKLATFQEIESQFKPVFRHFFFESFRDPATWFKSRTEYTRSTAVTSILGWIVGLGDRHPQNTLIDRSSGAIIQIDLGIAFDQGKLLSTPELVPFRLTRDIIDAMGSTNIEGVFRRCCEETLVVARKEANIIYTILDVFRYDPLYNWKGAQSRNSGGVHSGKNIEAERALVGVKKKMSEALSVECQINELFLCAMNKENLSKMYPGWQPWM</sequence>
<evidence type="ECO:0000256" key="16">
    <source>
        <dbReference type="ARBA" id="ARBA00032467"/>
    </source>
</evidence>
<dbReference type="Pfam" id="PF00454">
    <property type="entry name" value="PI3_PI4_kinase"/>
    <property type="match status" value="1"/>
</dbReference>
<dbReference type="InterPro" id="IPR014009">
    <property type="entry name" value="PIK_FAT"/>
</dbReference>
<dbReference type="GO" id="GO:0035556">
    <property type="term" value="P:intracellular signal transduction"/>
    <property type="evidence" value="ECO:0007669"/>
    <property type="project" value="UniProtKB-ARBA"/>
</dbReference>
<dbReference type="InterPro" id="IPR018936">
    <property type="entry name" value="PI3/4_kinase_CS"/>
</dbReference>
<keyword evidence="12" id="KW-0539">Nucleus</keyword>
<feature type="domain" description="FAT" evidence="23">
    <location>
        <begin position="2073"/>
        <end position="2674"/>
    </location>
</feature>
<dbReference type="PROSITE" id="PS00916">
    <property type="entry name" value="PI3_4_KINASE_2"/>
    <property type="match status" value="1"/>
</dbReference>
<evidence type="ECO:0000256" key="20">
    <source>
        <dbReference type="SAM" id="MobiDB-lite"/>
    </source>
</evidence>
<dbReference type="InterPro" id="IPR036940">
    <property type="entry name" value="PI3/4_kinase_cat_sf"/>
</dbReference>
<dbReference type="InterPro" id="IPR011009">
    <property type="entry name" value="Kinase-like_dom_sf"/>
</dbReference>
<evidence type="ECO:0000256" key="13">
    <source>
        <dbReference type="ARBA" id="ARBA00030020"/>
    </source>
</evidence>
<dbReference type="STRING" id="246404.A0A507FJ01"/>
<dbReference type="Pfam" id="PF02260">
    <property type="entry name" value="FATC"/>
    <property type="match status" value="1"/>
</dbReference>
<keyword evidence="21" id="KW-0812">Transmembrane</keyword>
<evidence type="ECO:0000256" key="15">
    <source>
        <dbReference type="ARBA" id="ARBA00031460"/>
    </source>
</evidence>
<keyword evidence="26" id="KW-1185">Reference proteome</keyword>
<dbReference type="GO" id="GO:0006281">
    <property type="term" value="P:DNA repair"/>
    <property type="evidence" value="ECO:0007669"/>
    <property type="project" value="InterPro"/>
</dbReference>
<evidence type="ECO:0000256" key="14">
    <source>
        <dbReference type="ARBA" id="ARBA00030222"/>
    </source>
</evidence>
<evidence type="ECO:0000256" key="3">
    <source>
        <dbReference type="ARBA" id="ARBA00012513"/>
    </source>
</evidence>
<evidence type="ECO:0000256" key="11">
    <source>
        <dbReference type="ARBA" id="ARBA00022840"/>
    </source>
</evidence>
<dbReference type="Gene3D" id="3.30.1010.10">
    <property type="entry name" value="Phosphatidylinositol 3-kinase Catalytic Subunit, Chain A, domain 4"/>
    <property type="match status" value="1"/>
</dbReference>
<feature type="coiled-coil region" evidence="19">
    <location>
        <begin position="98"/>
        <end position="125"/>
    </location>
</feature>
<accession>A0A507FJ01</accession>
<organism evidence="25 26">
    <name type="scientific">Chytriomyces confervae</name>
    <dbReference type="NCBI Taxonomy" id="246404"/>
    <lineage>
        <taxon>Eukaryota</taxon>
        <taxon>Fungi</taxon>
        <taxon>Fungi incertae sedis</taxon>
        <taxon>Chytridiomycota</taxon>
        <taxon>Chytridiomycota incertae sedis</taxon>
        <taxon>Chytridiomycetes</taxon>
        <taxon>Chytridiales</taxon>
        <taxon>Chytriomycetaceae</taxon>
        <taxon>Chytriomyces</taxon>
    </lineage>
</organism>
<dbReference type="PANTHER" id="PTHR37079">
    <property type="entry name" value="SERINE/THREONINE-PROTEIN KINASE ATM"/>
    <property type="match status" value="1"/>
</dbReference>
<evidence type="ECO:0000256" key="17">
    <source>
        <dbReference type="ARBA" id="ARBA00047899"/>
    </source>
</evidence>
<comment type="catalytic activity">
    <reaction evidence="17">
        <text>L-threonyl-[protein] + ATP = O-phospho-L-threonyl-[protein] + ADP + H(+)</text>
        <dbReference type="Rhea" id="RHEA:46608"/>
        <dbReference type="Rhea" id="RHEA-COMP:11060"/>
        <dbReference type="Rhea" id="RHEA-COMP:11605"/>
        <dbReference type="ChEBI" id="CHEBI:15378"/>
        <dbReference type="ChEBI" id="CHEBI:30013"/>
        <dbReference type="ChEBI" id="CHEBI:30616"/>
        <dbReference type="ChEBI" id="CHEBI:61977"/>
        <dbReference type="ChEBI" id="CHEBI:456216"/>
        <dbReference type="EC" id="2.7.11.1"/>
    </reaction>
</comment>
<dbReference type="Proteomes" id="UP000320333">
    <property type="component" value="Unassembled WGS sequence"/>
</dbReference>
<dbReference type="CDD" id="cd05171">
    <property type="entry name" value="PIKKc_ATM"/>
    <property type="match status" value="1"/>
</dbReference>
<dbReference type="InterPro" id="IPR003152">
    <property type="entry name" value="FATC_dom"/>
</dbReference>
<keyword evidence="21" id="KW-1133">Transmembrane helix</keyword>
<comment type="similarity">
    <text evidence="2">Belongs to the PI3/PI4-kinase family. ATM subfamily.</text>
</comment>
<dbReference type="InterPro" id="IPR000403">
    <property type="entry name" value="PI3/4_kinase_cat_dom"/>
</dbReference>
<keyword evidence="21" id="KW-0472">Membrane</keyword>
<evidence type="ECO:0000256" key="18">
    <source>
        <dbReference type="ARBA" id="ARBA00048679"/>
    </source>
</evidence>
<dbReference type="PANTHER" id="PTHR37079:SF4">
    <property type="entry name" value="SERINE_THREONINE-PROTEIN KINASE ATM"/>
    <property type="match status" value="1"/>
</dbReference>
<dbReference type="PROSITE" id="PS51190">
    <property type="entry name" value="FATC"/>
    <property type="match status" value="1"/>
</dbReference>
<feature type="region of interest" description="Disordered" evidence="20">
    <location>
        <begin position="607"/>
        <end position="644"/>
    </location>
</feature>
<keyword evidence="19" id="KW-0175">Coiled coil</keyword>
<evidence type="ECO:0000256" key="10">
    <source>
        <dbReference type="ARBA" id="ARBA00022777"/>
    </source>
</evidence>
<dbReference type="GO" id="GO:0005524">
    <property type="term" value="F:ATP binding"/>
    <property type="evidence" value="ECO:0007669"/>
    <property type="project" value="UniProtKB-KW"/>
</dbReference>
<feature type="compositionally biased region" description="Polar residues" evidence="20">
    <location>
        <begin position="607"/>
        <end position="622"/>
    </location>
</feature>
<evidence type="ECO:0000256" key="4">
    <source>
        <dbReference type="ARBA" id="ARBA00014619"/>
    </source>
</evidence>
<evidence type="ECO:0000313" key="25">
    <source>
        <dbReference type="EMBL" id="TPX75368.1"/>
    </source>
</evidence>
<proteinExistence type="inferred from homology"/>
<evidence type="ECO:0000256" key="19">
    <source>
        <dbReference type="SAM" id="Coils"/>
    </source>
</evidence>
<evidence type="ECO:0000313" key="26">
    <source>
        <dbReference type="Proteomes" id="UP000320333"/>
    </source>
</evidence>
<dbReference type="OrthoDB" id="381190at2759"/>
<feature type="domain" description="PI3K/PI4K catalytic" evidence="22">
    <location>
        <begin position="2778"/>
        <end position="3097"/>
    </location>
</feature>
<evidence type="ECO:0000259" key="24">
    <source>
        <dbReference type="PROSITE" id="PS51190"/>
    </source>
</evidence>
<evidence type="ECO:0000256" key="21">
    <source>
        <dbReference type="SAM" id="Phobius"/>
    </source>
</evidence>
<protein>
    <recommendedName>
        <fullName evidence="4">Serine/threonine-protein kinase TEL1</fullName>
        <ecNumber evidence="3">2.7.11.1</ecNumber>
    </recommendedName>
    <alternativeName>
        <fullName evidence="13">ATM homolog</fullName>
    </alternativeName>
    <alternativeName>
        <fullName evidence="15 16">DNA-damage checkpoint kinase TEL1</fullName>
    </alternativeName>
    <alternativeName>
        <fullName evidence="5">Serine/threonine-protein kinase tel1</fullName>
    </alternativeName>
    <alternativeName>
        <fullName evidence="14">Telomere length regulation protein 1</fullName>
    </alternativeName>
</protein>
<evidence type="ECO:0000256" key="9">
    <source>
        <dbReference type="ARBA" id="ARBA00022763"/>
    </source>
</evidence>
<dbReference type="SUPFAM" id="SSF56112">
    <property type="entry name" value="Protein kinase-like (PK-like)"/>
    <property type="match status" value="1"/>
</dbReference>
<dbReference type="SMART" id="SM01343">
    <property type="entry name" value="FATC"/>
    <property type="match status" value="1"/>
</dbReference>
<keyword evidence="11" id="KW-0067">ATP-binding</keyword>
<evidence type="ECO:0000256" key="12">
    <source>
        <dbReference type="ARBA" id="ARBA00023242"/>
    </source>
</evidence>